<proteinExistence type="inferred from homology"/>
<feature type="compositionally biased region" description="Polar residues" evidence="5">
    <location>
        <begin position="577"/>
        <end position="586"/>
    </location>
</feature>
<evidence type="ECO:0000256" key="3">
    <source>
        <dbReference type="ARBA" id="ARBA00019596"/>
    </source>
</evidence>
<keyword evidence="10" id="KW-1185">Reference proteome</keyword>
<feature type="compositionally biased region" description="Polar residues" evidence="5">
    <location>
        <begin position="1571"/>
        <end position="1592"/>
    </location>
</feature>
<comment type="caution">
    <text evidence="9">The sequence shown here is derived from an EMBL/GenBank/DDBJ whole genome shotgun (WGS) entry which is preliminary data.</text>
</comment>
<feature type="compositionally biased region" description="Polar residues" evidence="5">
    <location>
        <begin position="1168"/>
        <end position="1177"/>
    </location>
</feature>
<feature type="region of interest" description="Disordered" evidence="5">
    <location>
        <begin position="1567"/>
        <end position="2424"/>
    </location>
</feature>
<feature type="compositionally biased region" description="Basic and acidic residues" evidence="5">
    <location>
        <begin position="1921"/>
        <end position="1940"/>
    </location>
</feature>
<feature type="region of interest" description="Disordered" evidence="5">
    <location>
        <begin position="563"/>
        <end position="600"/>
    </location>
</feature>
<feature type="compositionally biased region" description="Polar residues" evidence="5">
    <location>
        <begin position="2174"/>
        <end position="2184"/>
    </location>
</feature>
<organism evidence="9 10">
    <name type="scientific">Scytalidium lignicola</name>
    <name type="common">Hyphomycete</name>
    <dbReference type="NCBI Taxonomy" id="5539"/>
    <lineage>
        <taxon>Eukaryota</taxon>
        <taxon>Fungi</taxon>
        <taxon>Dikarya</taxon>
        <taxon>Ascomycota</taxon>
        <taxon>Pezizomycotina</taxon>
        <taxon>Leotiomycetes</taxon>
        <taxon>Leotiomycetes incertae sedis</taxon>
        <taxon>Scytalidium</taxon>
    </lineage>
</organism>
<feature type="domain" description="THO complex subunitTHOC2 N-terminal" evidence="7">
    <location>
        <begin position="862"/>
        <end position="938"/>
    </location>
</feature>
<dbReference type="PANTHER" id="PTHR21597:SF0">
    <property type="entry name" value="THO COMPLEX SUBUNIT 2"/>
    <property type="match status" value="1"/>
</dbReference>
<feature type="compositionally biased region" description="Low complexity" evidence="5">
    <location>
        <begin position="76"/>
        <end position="103"/>
    </location>
</feature>
<dbReference type="OrthoDB" id="29024at2759"/>
<keyword evidence="4" id="KW-0539">Nucleus</keyword>
<dbReference type="InterPro" id="IPR021418">
    <property type="entry name" value="THO_THOC2_C"/>
</dbReference>
<reference evidence="9 10" key="1">
    <citation type="submission" date="2018-05" db="EMBL/GenBank/DDBJ databases">
        <title>Draft genome sequence of Scytalidium lignicola DSM 105466, a ubiquitous saprotrophic fungus.</title>
        <authorList>
            <person name="Buettner E."/>
            <person name="Gebauer A.M."/>
            <person name="Hofrichter M."/>
            <person name="Liers C."/>
            <person name="Kellner H."/>
        </authorList>
    </citation>
    <scope>NUCLEOTIDE SEQUENCE [LARGE SCALE GENOMIC DNA]</scope>
    <source>
        <strain evidence="9 10">DSM 105466</strain>
    </source>
</reference>
<dbReference type="Pfam" id="PF11732">
    <property type="entry name" value="Thoc2"/>
    <property type="match status" value="1"/>
</dbReference>
<feature type="non-terminal residue" evidence="9">
    <location>
        <position position="2424"/>
    </location>
</feature>
<evidence type="ECO:0000313" key="10">
    <source>
        <dbReference type="Proteomes" id="UP000258309"/>
    </source>
</evidence>
<feature type="compositionally biased region" description="Basic and acidic residues" evidence="5">
    <location>
        <begin position="1857"/>
        <end position="1895"/>
    </location>
</feature>
<feature type="compositionally biased region" description="Polar residues" evidence="5">
    <location>
        <begin position="106"/>
        <end position="122"/>
    </location>
</feature>
<dbReference type="Pfam" id="PF16134">
    <property type="entry name" value="THOC2_N"/>
    <property type="match status" value="1"/>
</dbReference>
<name>A0A3E2H4B8_SCYLI</name>
<feature type="compositionally biased region" description="Basic and acidic residues" evidence="5">
    <location>
        <begin position="1708"/>
        <end position="1778"/>
    </location>
</feature>
<evidence type="ECO:0000256" key="2">
    <source>
        <dbReference type="ARBA" id="ARBA00007857"/>
    </source>
</evidence>
<protein>
    <recommendedName>
        <fullName evidence="3">THO complex subunit 2</fullName>
    </recommendedName>
</protein>
<dbReference type="STRING" id="5539.A0A3E2H4B8"/>
<evidence type="ECO:0000259" key="8">
    <source>
        <dbReference type="Pfam" id="PF16134"/>
    </source>
</evidence>
<feature type="compositionally biased region" description="Pro residues" evidence="5">
    <location>
        <begin position="2014"/>
        <end position="2027"/>
    </location>
</feature>
<dbReference type="InterPro" id="IPR040007">
    <property type="entry name" value="Tho2"/>
</dbReference>
<feature type="region of interest" description="Disordered" evidence="5">
    <location>
        <begin position="1130"/>
        <end position="1196"/>
    </location>
</feature>
<feature type="compositionally biased region" description="Polar residues" evidence="5">
    <location>
        <begin position="2078"/>
        <end position="2091"/>
    </location>
</feature>
<dbReference type="Pfam" id="PF11262">
    <property type="entry name" value="Tho2"/>
    <property type="match status" value="1"/>
</dbReference>
<feature type="compositionally biased region" description="Polar residues" evidence="5">
    <location>
        <begin position="1631"/>
        <end position="1644"/>
    </location>
</feature>
<feature type="compositionally biased region" description="Polar residues" evidence="5">
    <location>
        <begin position="2029"/>
        <end position="2040"/>
    </location>
</feature>
<gene>
    <name evidence="9" type="ORF">B7463_g8211</name>
</gene>
<dbReference type="OMA" id="QERWTCI"/>
<feature type="compositionally biased region" description="Basic residues" evidence="5">
    <location>
        <begin position="2274"/>
        <end position="2284"/>
    </location>
</feature>
<evidence type="ECO:0000313" key="9">
    <source>
        <dbReference type="EMBL" id="RFU28127.1"/>
    </source>
</evidence>
<feature type="compositionally biased region" description="Basic and acidic residues" evidence="5">
    <location>
        <begin position="1651"/>
        <end position="1665"/>
    </location>
</feature>
<feature type="compositionally biased region" description="Basic and acidic residues" evidence="5">
    <location>
        <begin position="2286"/>
        <end position="2365"/>
    </location>
</feature>
<dbReference type="GO" id="GO:0006397">
    <property type="term" value="P:mRNA processing"/>
    <property type="evidence" value="ECO:0007669"/>
    <property type="project" value="InterPro"/>
</dbReference>
<evidence type="ECO:0000259" key="7">
    <source>
        <dbReference type="Pfam" id="PF11732"/>
    </source>
</evidence>
<evidence type="ECO:0000256" key="1">
    <source>
        <dbReference type="ARBA" id="ARBA00004123"/>
    </source>
</evidence>
<dbReference type="GO" id="GO:0003729">
    <property type="term" value="F:mRNA binding"/>
    <property type="evidence" value="ECO:0007669"/>
    <property type="project" value="TreeGrafter"/>
</dbReference>
<feature type="non-terminal residue" evidence="9">
    <location>
        <position position="1"/>
    </location>
</feature>
<comment type="subcellular location">
    <subcellularLocation>
        <location evidence="1">Nucleus</location>
    </subcellularLocation>
</comment>
<feature type="compositionally biased region" description="Low complexity" evidence="5">
    <location>
        <begin position="1800"/>
        <end position="1812"/>
    </location>
</feature>
<dbReference type="InterPro" id="IPR021726">
    <property type="entry name" value="THO_THOC2_N"/>
</dbReference>
<feature type="domain" description="THO complex subunitTHOC2 C-terminal" evidence="6">
    <location>
        <begin position="1237"/>
        <end position="1547"/>
    </location>
</feature>
<dbReference type="EMBL" id="NCSJ02000174">
    <property type="protein sequence ID" value="RFU28127.1"/>
    <property type="molecule type" value="Genomic_DNA"/>
</dbReference>
<feature type="compositionally biased region" description="Pro residues" evidence="5">
    <location>
        <begin position="2219"/>
        <end position="2232"/>
    </location>
</feature>
<evidence type="ECO:0000256" key="4">
    <source>
        <dbReference type="ARBA" id="ARBA00023242"/>
    </source>
</evidence>
<feature type="domain" description="THO complex subunit 2 N-terminal" evidence="8">
    <location>
        <begin position="132"/>
        <end position="860"/>
    </location>
</feature>
<sequence length="2424" mass="267958">MAPQKRKRSDRTSVDGGDNRPSPHRPGNTGLAQHDREPDSSRRSSRGGPGGGRGGGNRNERRNSTNPKFAAPVAAPSTPGRMSPPSRPPSAVAPSTPVALPAPISVPTSNTVVNERTPARSTPSAPFDYAFITEERISAWEASGRQEVVDAGNQALKDEDAMDLGSIFQELIRASLDGRIDATDGGSCIRDILGANPANDNKRTAFFDPQTLFLDTLSMVYDAEDGPFNPLLRSFAVATEIPALTMRQKLDAQLLQNLGLTRDTFIRVGIRQATHLLYRQANYNLLREETEGYSKLLTELFTTSASEPPSGEVVEDAFERLKGLIGTFDLDVGRVLDITLDVFAAVLIKHYRFFIKLLRVSSWWPRNELLDGSAASHSGLPNWALPSSPGWTSTEEDEELSRQQRHVRDTAFWARAREVGLYAFFELGGRRVVDEESKRRILGASSGKDAKLGADRQWIEETGTYPPSGNRTAAQLLGFKLRFYTSEARDKDDFLPANLIYLTALLIKIGFISLRDLYPHLWPLDENMEAVRETRTKELADKERLNRPGGGANALMLAGALADDTLPNNGRTRETTATKPDSTPKPTGTEDVEHTDKLDEPTDQKVQLLTCLLTIGAIPESLFILGRFPWLPEAYPELLDLIHRIVNYSIKDVYDMARPLSSHDPECSTKKVADLDQNGMPKGQVRLVQIPTRKLLRWPFPDKFDTNDNNSYRFYWDEWADNIPVCQTVDDVFTLCSTLLNYSGVNIGKDPSLLSKLARIGTKSLCDDRSPENLARWQDLLKRLLVPALSMTKSNTSVVNEIYEMLRFYPVSVRYSVYAEWFEGQISRLPAMRTAFARARLETLSTMKRISMTNLTSMARTLAKTAYACPGIVFSVALSQIEAYTNLTEVVVECAKYFTDLGYDVLVWSLMSSLGGKDRNRTNAEFALLPSRWLLALSRFSGKVFRRYSIMNVSPVLQYVNDQLYRGNATDLVILKELIAQMAGVVPDTDFTDAQITAMTGGELLRRQTLINLQDKRYESTKTAKRLMKALTETKLAGQLLLSISQHRQSAIYTVSDGEAHIKMLATMIDDTQLILFQYLDLLRSNLSVEEFDKQVPGIPELLTEFGLQPNLAFMIGRISLMHRLSKITSSLSNGNSKSPSQTDLPIGRVDPEGDVGMADVLGDTGKTGDQSTTGDATPSRDDSSATELANGDESKQLNATQSTLSANVVVPSADAFLETLEPVTSTVQTILPESTWKAITPEFYTTFWSATLGDLAIPSSSYELEISRLLKEQGEIMKDRTDMTRAGTDRKEAAKKALESTREALLSEFGKQVGVYKQTKARLLSRKAFWFPTTAKADLVSDAVLESCIIPRLVLSPSDADFCFKMIRFLHDNGPPNFRTLSLLGRIFRANRLRTLIFTSTVREAENLGRFLRLLLTDLARWHADSAVYEKEAWGSNANLPGFAKALDQDGKPKGFLDHDDGKISFKGFLFTFHKNLNTALRECLEGTEWMHIRNAITILKSVVEVFPAIDFMGRNFIKQLETVTAREKGSREDLSLTGNAVLVQLKKRSSQWIMVQAFGSNIVEPGQMNGMTVKSTTPSEASKATLNANAPSFMPKSRASSRGAGTIRQSNTAEVEDGEVDDAKVASADTATAGNSEPSTDANAVISGSKDETVDAPSRRDPSSRGSTPKLSTSSSTGSQQRNDMKGSDRSYSLPNRPDAPLPSRQDLERYPSLRHGERRDNREPRMQSDLGRSERHGERLREFPPNDRRSLDGPPRDLGRTSDRLSERERARPDPPPRWTPDSAREHAERLSNGNRMSESASRLSRESAMPPPRSSGSALDRGPSANLDRIVPINPDRLELINPERASLITGDSPRHLRDDFRDRPSSRPESPRRFASERDKSELRRDERPNRSAVPDSFHSSRGRYDDSLPPPAGPRGDRTTDDHLKRGGPDRAREPSAFQPPLSTQRSLDHDHGRLNASPRQPADPNFGRLNPAPPVSDIPSGPRDRSSRGNRMSSASQQRRDIRTLDPPRPPTPDKQPPTGPSSNWHTRRTASGQFDAGSSAPAPAPSTPATPSSTPVVHPDRLRQLGVQAVQPTAPSQPLSSPETAGIHPDRLKAFGSEALAPNQAGPNRGRPSAPPIVTGPPSGPKVSQPSPVTPGANGLTAPTGPASATDRAARGGRRQLAGINNMLQQAGQQNLPDRDRIGSIRGRSGRMNAMGQPDSPVHSSPSHGLPLPPPPPPPLPPARPDTRDLGTDLVNPQRADLITGVKSAAEDHGRGDRDRTGRRDRSGRHSRRTSRSRSQDRSREPKVAPIDDERVPRSDHRDRRARDPERERYPREPAGVRDITAGRDGREGVKERERDSIRRDGRERDPARDGHEAGWGPAGERGFSGRSRDMRTESKTGERRESRGSRDDSGRKRRGEEPTTDVRGHEKRARR</sequence>
<comment type="similarity">
    <text evidence="2">Belongs to the THOC2 family.</text>
</comment>
<feature type="compositionally biased region" description="Basic and acidic residues" evidence="5">
    <location>
        <begin position="33"/>
        <end position="42"/>
    </location>
</feature>
<feature type="compositionally biased region" description="Gly residues" evidence="5">
    <location>
        <begin position="47"/>
        <end position="57"/>
    </location>
</feature>
<feature type="compositionally biased region" description="Basic and acidic residues" evidence="5">
    <location>
        <begin position="2257"/>
        <end position="2273"/>
    </location>
</feature>
<feature type="compositionally biased region" description="Pro residues" evidence="5">
    <location>
        <begin position="2121"/>
        <end position="2132"/>
    </location>
</feature>
<evidence type="ECO:0000259" key="6">
    <source>
        <dbReference type="Pfam" id="PF11262"/>
    </source>
</evidence>
<feature type="compositionally biased region" description="Low complexity" evidence="5">
    <location>
        <begin position="1130"/>
        <end position="1141"/>
    </location>
</feature>
<accession>A0A3E2H4B8</accession>
<dbReference type="GO" id="GO:0006406">
    <property type="term" value="P:mRNA export from nucleus"/>
    <property type="evidence" value="ECO:0007669"/>
    <property type="project" value="InterPro"/>
</dbReference>
<evidence type="ECO:0000256" key="5">
    <source>
        <dbReference type="SAM" id="MobiDB-lite"/>
    </source>
</evidence>
<dbReference type="InterPro" id="IPR032302">
    <property type="entry name" value="THOC2_N"/>
</dbReference>
<dbReference type="GO" id="GO:0000445">
    <property type="term" value="C:THO complex part of transcription export complex"/>
    <property type="evidence" value="ECO:0007669"/>
    <property type="project" value="TreeGrafter"/>
</dbReference>
<feature type="compositionally biased region" description="Polar residues" evidence="5">
    <location>
        <begin position="1666"/>
        <end position="1684"/>
    </location>
</feature>
<feature type="region of interest" description="Disordered" evidence="5">
    <location>
        <begin position="1"/>
        <end position="122"/>
    </location>
</feature>
<dbReference type="PANTHER" id="PTHR21597">
    <property type="entry name" value="THO2 PROTEIN"/>
    <property type="match status" value="1"/>
</dbReference>
<feature type="compositionally biased region" description="Basic and acidic residues" evidence="5">
    <location>
        <begin position="2379"/>
        <end position="2417"/>
    </location>
</feature>
<feature type="compositionally biased region" description="Basic and acidic residues" evidence="5">
    <location>
        <begin position="591"/>
        <end position="600"/>
    </location>
</feature>
<dbReference type="Proteomes" id="UP000258309">
    <property type="component" value="Unassembled WGS sequence"/>
</dbReference>